<evidence type="ECO:0000313" key="2">
    <source>
        <dbReference type="Proteomes" id="UP001327027"/>
    </source>
</evidence>
<reference evidence="1 2" key="1">
    <citation type="journal article" date="2013" name="Int. J. Syst. Evol. Microbiol.">
        <title>Aquimarina gracilis sp. nov., isolated from the gut microflora of a mussel, Mytilus coruscus, and emended description of Aquimarina spongiae.</title>
        <authorList>
            <person name="Park S.C."/>
            <person name="Choe H.N."/>
            <person name="Baik K.S."/>
            <person name="Seong C.N."/>
        </authorList>
    </citation>
    <scope>NUCLEOTIDE SEQUENCE [LARGE SCALE GENOMIC DNA]</scope>
    <source>
        <strain evidence="1 2">PSC32</strain>
    </source>
</reference>
<name>A0ABU5ZXD4_9FLAO</name>
<accession>A0ABU5ZXD4</accession>
<dbReference type="EMBL" id="JAYKLX010000006">
    <property type="protein sequence ID" value="MEB3346520.1"/>
    <property type="molecule type" value="Genomic_DNA"/>
</dbReference>
<organism evidence="1 2">
    <name type="scientific">Aquimarina gracilis</name>
    <dbReference type="NCBI Taxonomy" id="874422"/>
    <lineage>
        <taxon>Bacteria</taxon>
        <taxon>Pseudomonadati</taxon>
        <taxon>Bacteroidota</taxon>
        <taxon>Flavobacteriia</taxon>
        <taxon>Flavobacteriales</taxon>
        <taxon>Flavobacteriaceae</taxon>
        <taxon>Aquimarina</taxon>
    </lineage>
</organism>
<comment type="caution">
    <text evidence="1">The sequence shown here is derived from an EMBL/GenBank/DDBJ whole genome shotgun (WGS) entry which is preliminary data.</text>
</comment>
<keyword evidence="2" id="KW-1185">Reference proteome</keyword>
<evidence type="ECO:0008006" key="3">
    <source>
        <dbReference type="Google" id="ProtNLM"/>
    </source>
</evidence>
<sequence length="267" mass="32140">MKTIYSLLIVFLIALTTYGQETKQKHYLQELIDKYKMMEPDSVVADMLGLTKKCGQADFEQFENDILNSITKEDSLYIKHAFKDTVNLRKEVKQDITNFYNKEGQEIIGYFDYKSKGYMYRRFQIKRNEKLIYKLNWGLKGNIKKEETYYYKNSNRKKLHIRWVGDGSEYPYQTYKSEYYSNKSNRYSKKTYFIYENRSATNRDRYSQSKPVAVNQHTGKEYPSEFIKQPEIKEYNTSMFLVSFNTARELIGLDFFNYRKYCNQNKN</sequence>
<dbReference type="Proteomes" id="UP001327027">
    <property type="component" value="Unassembled WGS sequence"/>
</dbReference>
<evidence type="ECO:0000313" key="1">
    <source>
        <dbReference type="EMBL" id="MEB3346520.1"/>
    </source>
</evidence>
<proteinExistence type="predicted"/>
<gene>
    <name evidence="1" type="ORF">U6A24_13665</name>
</gene>
<protein>
    <recommendedName>
        <fullName evidence="3">MORN repeat protein</fullName>
    </recommendedName>
</protein>
<dbReference type="RefSeq" id="WP_324180549.1">
    <property type="nucleotide sequence ID" value="NZ_BAABAW010000006.1"/>
</dbReference>